<organism evidence="2 3">
    <name type="scientific">Penicillium cosmopolitanum</name>
    <dbReference type="NCBI Taxonomy" id="1131564"/>
    <lineage>
        <taxon>Eukaryota</taxon>
        <taxon>Fungi</taxon>
        <taxon>Dikarya</taxon>
        <taxon>Ascomycota</taxon>
        <taxon>Pezizomycotina</taxon>
        <taxon>Eurotiomycetes</taxon>
        <taxon>Eurotiomycetidae</taxon>
        <taxon>Eurotiales</taxon>
        <taxon>Aspergillaceae</taxon>
        <taxon>Penicillium</taxon>
    </lineage>
</organism>
<dbReference type="OrthoDB" id="8300194at2759"/>
<proteinExistence type="predicted"/>
<name>A0A9W9VQH7_9EURO</name>
<dbReference type="InterPro" id="IPR002575">
    <property type="entry name" value="Aminoglycoside_PTrfase"/>
</dbReference>
<dbReference type="Gene3D" id="3.90.1200.10">
    <property type="match status" value="1"/>
</dbReference>
<reference evidence="2" key="2">
    <citation type="journal article" date="2023" name="IMA Fungus">
        <title>Comparative genomic study of the Penicillium genus elucidates a diverse pangenome and 15 lateral gene transfer events.</title>
        <authorList>
            <person name="Petersen C."/>
            <person name="Sorensen T."/>
            <person name="Nielsen M.R."/>
            <person name="Sondergaard T.E."/>
            <person name="Sorensen J.L."/>
            <person name="Fitzpatrick D.A."/>
            <person name="Frisvad J.C."/>
            <person name="Nielsen K.L."/>
        </authorList>
    </citation>
    <scope>NUCLEOTIDE SEQUENCE</scope>
    <source>
        <strain evidence="2">IBT 29677</strain>
    </source>
</reference>
<dbReference type="CDD" id="cd05120">
    <property type="entry name" value="APH_ChoK_like"/>
    <property type="match status" value="1"/>
</dbReference>
<keyword evidence="3" id="KW-1185">Reference proteome</keyword>
<accession>A0A9W9VQH7</accession>
<feature type="domain" description="Aminoglycoside phosphotransferase" evidence="1">
    <location>
        <begin position="44"/>
        <end position="216"/>
    </location>
</feature>
<comment type="caution">
    <text evidence="2">The sequence shown here is derived from an EMBL/GenBank/DDBJ whole genome shotgun (WGS) entry which is preliminary data.</text>
</comment>
<dbReference type="InterPro" id="IPR051678">
    <property type="entry name" value="AGP_Transferase"/>
</dbReference>
<dbReference type="InterPro" id="IPR011009">
    <property type="entry name" value="Kinase-like_dom_sf"/>
</dbReference>
<evidence type="ECO:0000313" key="2">
    <source>
        <dbReference type="EMBL" id="KAJ5387473.1"/>
    </source>
</evidence>
<sequence length="268" mass="31253">MGESLEKGCVACRWTLDKERRCHYTSHLKLLYGASTWGVWSIGSDVVLKDRPDEGPKAKIEVKTLDYLGSNKNSDIPIPKVLRDWVDRDGRYFILNERISGQTLEEGIDFSVRNLKNRYCRLSCFLFFDLEPRGPFHSDQELWNTLALNLRYLPQNVLENLKKRQTKCESYVLTHCNLNLGNIMVQDGKVVGILDWEYAAFFPIWHEYVSASFGLKEMDVEWKRLLRERLDAHGEAHENSKAFWTDMCNSRPYPNLDEKGQEALDRLL</sequence>
<reference evidence="2" key="1">
    <citation type="submission" date="2022-12" db="EMBL/GenBank/DDBJ databases">
        <authorList>
            <person name="Petersen C."/>
        </authorList>
    </citation>
    <scope>NUCLEOTIDE SEQUENCE</scope>
    <source>
        <strain evidence="2">IBT 29677</strain>
    </source>
</reference>
<dbReference type="Pfam" id="PF01636">
    <property type="entry name" value="APH"/>
    <property type="match status" value="1"/>
</dbReference>
<dbReference type="GeneID" id="81373631"/>
<evidence type="ECO:0000259" key="1">
    <source>
        <dbReference type="Pfam" id="PF01636"/>
    </source>
</evidence>
<dbReference type="RefSeq" id="XP_056485271.1">
    <property type="nucleotide sequence ID" value="XM_056634651.1"/>
</dbReference>
<dbReference type="AlphaFoldDB" id="A0A9W9VQH7"/>
<evidence type="ECO:0000313" key="3">
    <source>
        <dbReference type="Proteomes" id="UP001147747"/>
    </source>
</evidence>
<dbReference type="PANTHER" id="PTHR21310:SF58">
    <property type="entry name" value="AMINOGLYCOSIDE PHOSPHOTRANSFERASE DOMAIN-CONTAINING PROTEIN"/>
    <property type="match status" value="1"/>
</dbReference>
<dbReference type="Proteomes" id="UP001147747">
    <property type="component" value="Unassembled WGS sequence"/>
</dbReference>
<gene>
    <name evidence="2" type="ORF">N7509_010014</name>
</gene>
<dbReference type="SUPFAM" id="SSF56112">
    <property type="entry name" value="Protein kinase-like (PK-like)"/>
    <property type="match status" value="1"/>
</dbReference>
<dbReference type="PANTHER" id="PTHR21310">
    <property type="entry name" value="AMINOGLYCOSIDE PHOSPHOTRANSFERASE-RELATED-RELATED"/>
    <property type="match status" value="1"/>
</dbReference>
<protein>
    <recommendedName>
        <fullName evidence="1">Aminoglycoside phosphotransferase domain-containing protein</fullName>
    </recommendedName>
</protein>
<dbReference type="EMBL" id="JAPZBU010000009">
    <property type="protein sequence ID" value="KAJ5387473.1"/>
    <property type="molecule type" value="Genomic_DNA"/>
</dbReference>